<dbReference type="EMBL" id="BPQO01000023">
    <property type="protein sequence ID" value="GJD91018.1"/>
    <property type="molecule type" value="Genomic_DNA"/>
</dbReference>
<keyword evidence="3" id="KW-1185">Reference proteome</keyword>
<feature type="chain" id="PRO_5043439298" evidence="1">
    <location>
        <begin position="23"/>
        <end position="68"/>
    </location>
</feature>
<protein>
    <submittedName>
        <fullName evidence="2">Uncharacterized protein</fullName>
    </submittedName>
</protein>
<evidence type="ECO:0000313" key="3">
    <source>
        <dbReference type="Proteomes" id="UP001055247"/>
    </source>
</evidence>
<keyword evidence="1" id="KW-0732">Signal</keyword>
<reference evidence="2" key="1">
    <citation type="journal article" date="2016" name="Front. Microbiol.">
        <title>Genome Sequence of the Piezophilic, Mesophilic Sulfate-Reducing Bacterium Desulfovibrio indicus J2T.</title>
        <authorList>
            <person name="Cao J."/>
            <person name="Maignien L."/>
            <person name="Shao Z."/>
            <person name="Alain K."/>
            <person name="Jebbar M."/>
        </authorList>
    </citation>
    <scope>NUCLEOTIDE SEQUENCE</scope>
    <source>
        <strain evidence="2">DSM 16372</strain>
    </source>
</reference>
<feature type="signal peptide" evidence="1">
    <location>
        <begin position="1"/>
        <end position="22"/>
    </location>
</feature>
<name>A0AAV4ZSE1_9HYPH</name>
<dbReference type="Proteomes" id="UP001055247">
    <property type="component" value="Unassembled WGS sequence"/>
</dbReference>
<sequence length="68" mass="7022">MDRTCATTWALCAIGLAVAGWAAVGTPRPLVSTAEHHGGIPRVRGETHNSEIAPTVTFVVGRPATTSP</sequence>
<evidence type="ECO:0000313" key="2">
    <source>
        <dbReference type="EMBL" id="GJD91018.1"/>
    </source>
</evidence>
<evidence type="ECO:0000256" key="1">
    <source>
        <dbReference type="SAM" id="SignalP"/>
    </source>
</evidence>
<organism evidence="2 3">
    <name type="scientific">Methylobacterium hispanicum</name>
    <dbReference type="NCBI Taxonomy" id="270350"/>
    <lineage>
        <taxon>Bacteria</taxon>
        <taxon>Pseudomonadati</taxon>
        <taxon>Pseudomonadota</taxon>
        <taxon>Alphaproteobacteria</taxon>
        <taxon>Hyphomicrobiales</taxon>
        <taxon>Methylobacteriaceae</taxon>
        <taxon>Methylobacterium</taxon>
    </lineage>
</organism>
<dbReference type="AlphaFoldDB" id="A0AAV4ZSE1"/>
<accession>A0AAV4ZSE1</accession>
<gene>
    <name evidence="2" type="ORF">BHAOGJBA_4562</name>
</gene>
<reference evidence="2" key="2">
    <citation type="submission" date="2021-08" db="EMBL/GenBank/DDBJ databases">
        <authorList>
            <person name="Tani A."/>
            <person name="Ola A."/>
            <person name="Ogura Y."/>
            <person name="Katsura K."/>
            <person name="Hayashi T."/>
        </authorList>
    </citation>
    <scope>NUCLEOTIDE SEQUENCE</scope>
    <source>
        <strain evidence="2">DSM 16372</strain>
    </source>
</reference>
<comment type="caution">
    <text evidence="2">The sequence shown here is derived from an EMBL/GenBank/DDBJ whole genome shotgun (WGS) entry which is preliminary data.</text>
</comment>
<proteinExistence type="predicted"/>